<dbReference type="EMBL" id="JBHLUH010000061">
    <property type="protein sequence ID" value="MFC0531698.1"/>
    <property type="molecule type" value="Genomic_DNA"/>
</dbReference>
<evidence type="ECO:0000256" key="8">
    <source>
        <dbReference type="ARBA" id="ARBA00023004"/>
    </source>
</evidence>
<evidence type="ECO:0000256" key="9">
    <source>
        <dbReference type="ARBA" id="ARBA00023136"/>
    </source>
</evidence>
<protein>
    <submittedName>
        <fullName evidence="10">Cytochrome c maturation protein CcmE</fullName>
    </submittedName>
</protein>
<evidence type="ECO:0000313" key="10">
    <source>
        <dbReference type="EMBL" id="MFC0531698.1"/>
    </source>
</evidence>
<dbReference type="RefSeq" id="WP_377256579.1">
    <property type="nucleotide sequence ID" value="NZ_JBHLUH010000061.1"/>
</dbReference>
<evidence type="ECO:0000256" key="4">
    <source>
        <dbReference type="ARBA" id="ARBA00022723"/>
    </source>
</evidence>
<evidence type="ECO:0000256" key="5">
    <source>
        <dbReference type="ARBA" id="ARBA00022748"/>
    </source>
</evidence>
<dbReference type="InterPro" id="IPR012340">
    <property type="entry name" value="NA-bd_OB-fold"/>
</dbReference>
<dbReference type="Pfam" id="PF03100">
    <property type="entry name" value="CcmE"/>
    <property type="match status" value="1"/>
</dbReference>
<keyword evidence="4" id="KW-0479">Metal-binding</keyword>
<sequence length="126" mass="13078">MTRRARLALLLIAGAAVALLVAAGLQDTLTFYRSPSEVSSGPAGDRVRLGGQVVPGSLSTAGGWTQFRLSDGATEVTVRQPAHLPGTVREGQEAVVEGALDADGMFRSDTVMAKHGNEYRPAEAGS</sequence>
<keyword evidence="9" id="KW-0472">Membrane</keyword>
<evidence type="ECO:0000256" key="6">
    <source>
        <dbReference type="ARBA" id="ARBA00022968"/>
    </source>
</evidence>
<keyword evidence="11" id="KW-1185">Reference proteome</keyword>
<evidence type="ECO:0000256" key="3">
    <source>
        <dbReference type="ARBA" id="ARBA00022692"/>
    </source>
</evidence>
<dbReference type="SUPFAM" id="SSF82093">
    <property type="entry name" value="Heme chaperone CcmE"/>
    <property type="match status" value="1"/>
</dbReference>
<dbReference type="PANTHER" id="PTHR34128">
    <property type="entry name" value="CYTOCHROME C-TYPE BIOGENESIS PROTEIN CCME HOMOLOG, MITOCHONDRIAL"/>
    <property type="match status" value="1"/>
</dbReference>
<keyword evidence="3" id="KW-0812">Transmembrane</keyword>
<dbReference type="InterPro" id="IPR004329">
    <property type="entry name" value="CcmE"/>
</dbReference>
<evidence type="ECO:0000256" key="7">
    <source>
        <dbReference type="ARBA" id="ARBA00022989"/>
    </source>
</evidence>
<gene>
    <name evidence="10" type="ORF">ACFFIA_29035</name>
</gene>
<dbReference type="InterPro" id="IPR036127">
    <property type="entry name" value="CcmE-like_sf"/>
</dbReference>
<reference evidence="10 11" key="1">
    <citation type="submission" date="2024-09" db="EMBL/GenBank/DDBJ databases">
        <authorList>
            <person name="Sun Q."/>
            <person name="Mori K."/>
        </authorList>
    </citation>
    <scope>NUCLEOTIDE SEQUENCE [LARGE SCALE GENOMIC DNA]</scope>
    <source>
        <strain evidence="10 11">TBRC 3947</strain>
    </source>
</reference>
<keyword evidence="2" id="KW-0349">Heme</keyword>
<keyword evidence="6" id="KW-0735">Signal-anchor</keyword>
<accession>A0ABV6MAH6</accession>
<evidence type="ECO:0000313" key="11">
    <source>
        <dbReference type="Proteomes" id="UP001589867"/>
    </source>
</evidence>
<evidence type="ECO:0000256" key="2">
    <source>
        <dbReference type="ARBA" id="ARBA00022617"/>
    </source>
</evidence>
<comment type="subcellular location">
    <subcellularLocation>
        <location evidence="1">Membrane</location>
    </subcellularLocation>
</comment>
<keyword evidence="5" id="KW-0201">Cytochrome c-type biogenesis</keyword>
<dbReference type="Gene3D" id="2.40.50.140">
    <property type="entry name" value="Nucleic acid-binding proteins"/>
    <property type="match status" value="1"/>
</dbReference>
<keyword evidence="8" id="KW-0408">Iron</keyword>
<keyword evidence="7" id="KW-1133">Transmembrane helix</keyword>
<dbReference type="Proteomes" id="UP001589867">
    <property type="component" value="Unassembled WGS sequence"/>
</dbReference>
<organism evidence="10 11">
    <name type="scientific">Phytohabitans kaempferiae</name>
    <dbReference type="NCBI Taxonomy" id="1620943"/>
    <lineage>
        <taxon>Bacteria</taxon>
        <taxon>Bacillati</taxon>
        <taxon>Actinomycetota</taxon>
        <taxon>Actinomycetes</taxon>
        <taxon>Micromonosporales</taxon>
        <taxon>Micromonosporaceae</taxon>
    </lineage>
</organism>
<dbReference type="PANTHER" id="PTHR34128:SF2">
    <property type="entry name" value="CYTOCHROME C-TYPE BIOGENESIS PROTEIN CCME HOMOLOG, MITOCHONDRIAL"/>
    <property type="match status" value="1"/>
</dbReference>
<evidence type="ECO:0000256" key="1">
    <source>
        <dbReference type="ARBA" id="ARBA00004370"/>
    </source>
</evidence>
<proteinExistence type="predicted"/>
<name>A0ABV6MAH6_9ACTN</name>
<comment type="caution">
    <text evidence="10">The sequence shown here is derived from an EMBL/GenBank/DDBJ whole genome shotgun (WGS) entry which is preliminary data.</text>
</comment>